<dbReference type="AlphaFoldDB" id="A0A7M1SXK0"/>
<dbReference type="GO" id="GO:0004553">
    <property type="term" value="F:hydrolase activity, hydrolyzing O-glycosyl compounds"/>
    <property type="evidence" value="ECO:0007669"/>
    <property type="project" value="TreeGrafter"/>
</dbReference>
<organism evidence="1 2">
    <name type="scientific">Ruania alkalisoli</name>
    <dbReference type="NCBI Taxonomy" id="2779775"/>
    <lineage>
        <taxon>Bacteria</taxon>
        <taxon>Bacillati</taxon>
        <taxon>Actinomycetota</taxon>
        <taxon>Actinomycetes</taxon>
        <taxon>Micrococcales</taxon>
        <taxon>Ruaniaceae</taxon>
        <taxon>Ruania</taxon>
    </lineage>
</organism>
<dbReference type="PANTHER" id="PTHR31616">
    <property type="entry name" value="TREHALASE"/>
    <property type="match status" value="1"/>
</dbReference>
<keyword evidence="1" id="KW-0378">Hydrolase</keyword>
<evidence type="ECO:0000313" key="1">
    <source>
        <dbReference type="EMBL" id="QOR71462.1"/>
    </source>
</evidence>
<dbReference type="Gene3D" id="1.50.10.10">
    <property type="match status" value="1"/>
</dbReference>
<dbReference type="EMBL" id="CP063169">
    <property type="protein sequence ID" value="QOR71462.1"/>
    <property type="molecule type" value="Genomic_DNA"/>
</dbReference>
<protein>
    <submittedName>
        <fullName evidence="1">Glycoside hydrolase family 15</fullName>
    </submittedName>
</protein>
<sequence>MSGRPLPVVCGTVLVAALIAVGLLTTPQTRADNVSLYHEGIGLTAAGALATIPTGETPRYLAGTRVLAPDPGANEDAIAAAEHLAEETRTWLAAGTLPGAGTPFADLGHDALLDLHALLRGGGGAIAGASTAWRYVWPRDAAFIAAALSATSHHHDAFEILDYLQAVQAPDGSFHARYTVAEQLPPDDRGTQTDGTGWGLWALAQATDTVGTDRERDALLTRFAPLIERSTTFLLAQVSDRSPLPAPSSDYWEHRETQVTLGTAAPVLAGLEAAARLHDLRGDTGNATRSTAAAEALREAITERFGTFGYGRYPGRSLQDAAASFVLPPFVAEPLPGAATAWRASIETMTRPGGGLAPGAAWPETQYSWTPQTALYAWTAASLGDRTRAIEMLDWLDNHRTTTGAIPEKVGPDGAPAAVAPLAWTCALVLLTLVALEQNP</sequence>
<dbReference type="InterPro" id="IPR012341">
    <property type="entry name" value="6hp_glycosidase-like_sf"/>
</dbReference>
<dbReference type="Proteomes" id="UP000593758">
    <property type="component" value="Chromosome"/>
</dbReference>
<name>A0A7M1SXK0_9MICO</name>
<dbReference type="SUPFAM" id="SSF48208">
    <property type="entry name" value="Six-hairpin glycosidases"/>
    <property type="match status" value="1"/>
</dbReference>
<dbReference type="KEGG" id="halt:IM660_03975"/>
<dbReference type="PANTHER" id="PTHR31616:SF0">
    <property type="entry name" value="GLUCAN 1,4-ALPHA-GLUCOSIDASE"/>
    <property type="match status" value="1"/>
</dbReference>
<proteinExistence type="predicted"/>
<dbReference type="RefSeq" id="WP_193498122.1">
    <property type="nucleotide sequence ID" value="NZ_CP063169.1"/>
</dbReference>
<reference evidence="1 2" key="1">
    <citation type="submission" date="2020-10" db="EMBL/GenBank/DDBJ databases">
        <title>Haloactinobacterium sp. RN3S43, a bacterium isolated from saline soil.</title>
        <authorList>
            <person name="Sun J.-Q."/>
        </authorList>
    </citation>
    <scope>NUCLEOTIDE SEQUENCE [LARGE SCALE GENOMIC DNA]</scope>
    <source>
        <strain evidence="1 2">RN3S43</strain>
    </source>
</reference>
<evidence type="ECO:0000313" key="2">
    <source>
        <dbReference type="Proteomes" id="UP000593758"/>
    </source>
</evidence>
<keyword evidence="2" id="KW-1185">Reference proteome</keyword>
<dbReference type="GO" id="GO:0005975">
    <property type="term" value="P:carbohydrate metabolic process"/>
    <property type="evidence" value="ECO:0007669"/>
    <property type="project" value="InterPro"/>
</dbReference>
<dbReference type="InterPro" id="IPR008928">
    <property type="entry name" value="6-hairpin_glycosidase_sf"/>
</dbReference>
<accession>A0A7M1SXK0</accession>
<gene>
    <name evidence="1" type="ORF">IM660_03975</name>
</gene>